<evidence type="ECO:0000313" key="2">
    <source>
        <dbReference type="EMBL" id="ATA65510.1"/>
    </source>
</evidence>
<keyword evidence="1" id="KW-1133">Transmembrane helix</keyword>
<evidence type="ECO:0000256" key="1">
    <source>
        <dbReference type="SAM" id="Phobius"/>
    </source>
</evidence>
<gene>
    <name evidence="2" type="ORF">2050HW_00175</name>
</gene>
<feature type="transmembrane region" description="Helical" evidence="1">
    <location>
        <begin position="31"/>
        <end position="55"/>
    </location>
</feature>
<keyword evidence="1" id="KW-0472">Membrane</keyword>
<keyword evidence="1" id="KW-0812">Transmembrane</keyword>
<accession>A0A289ZVW9</accession>
<reference evidence="3" key="1">
    <citation type="submission" date="2017-06" db="EMBL/GenBank/DDBJ databases">
        <authorList>
            <person name="Zhao X."/>
        </authorList>
    </citation>
    <scope>NUCLEOTIDE SEQUENCE [LARGE SCALE GENOMIC DNA]</scope>
</reference>
<keyword evidence="3" id="KW-1185">Reference proteome</keyword>
<dbReference type="EMBL" id="MF285618">
    <property type="protein sequence ID" value="ATA65510.1"/>
    <property type="molecule type" value="Genomic_DNA"/>
</dbReference>
<sequence>MNSKLLNPVKSGLLILISALVVNFFSEGDSFYNFLKIIALYTVLEIASLYIGGAINNKTLGNPKKVYSNSKYYVEANKSLNHFFLVDKTPYSNINRTIIEVSEATEERLNDKSPLIKAFVITILESQNWSMKDILEAELFIEQYPEEMKSARDFVETIG</sequence>
<name>A0A289ZVW9_9CAUD</name>
<dbReference type="Proteomes" id="UP000223363">
    <property type="component" value="Segment"/>
</dbReference>
<proteinExistence type="predicted"/>
<evidence type="ECO:0000313" key="3">
    <source>
        <dbReference type="Proteomes" id="UP000223363"/>
    </source>
</evidence>
<protein>
    <submittedName>
        <fullName evidence="2">Uncharacterized protein</fullName>
    </submittedName>
</protein>
<feature type="transmembrane region" description="Helical" evidence="1">
    <location>
        <begin position="7"/>
        <end position="25"/>
    </location>
</feature>
<organism evidence="2 3">
    <name type="scientific">Serratia phage vB_SmaM_ 2050HW</name>
    <dbReference type="NCBI Taxonomy" id="2024252"/>
    <lineage>
        <taxon>Viruses</taxon>
        <taxon>Duplodnaviria</taxon>
        <taxon>Heunggongvirae</taxon>
        <taxon>Uroviricota</taxon>
        <taxon>Caudoviricetes</taxon>
        <taxon>Chimalliviridae</taxon>
        <taxon>Moabitevirus</taxon>
        <taxon>Moabitevirus mv2050HW</taxon>
    </lineage>
</organism>